<reference evidence="1" key="1">
    <citation type="journal article" date="2015" name="Nature">
        <title>Complex archaea that bridge the gap between prokaryotes and eukaryotes.</title>
        <authorList>
            <person name="Spang A."/>
            <person name="Saw J.H."/>
            <person name="Jorgensen S.L."/>
            <person name="Zaremba-Niedzwiedzka K."/>
            <person name="Martijn J."/>
            <person name="Lind A.E."/>
            <person name="van Eijk R."/>
            <person name="Schleper C."/>
            <person name="Guy L."/>
            <person name="Ettema T.J."/>
        </authorList>
    </citation>
    <scope>NUCLEOTIDE SEQUENCE</scope>
</reference>
<accession>A0A0F9IXM1</accession>
<proteinExistence type="predicted"/>
<organism evidence="1">
    <name type="scientific">marine sediment metagenome</name>
    <dbReference type="NCBI Taxonomy" id="412755"/>
    <lineage>
        <taxon>unclassified sequences</taxon>
        <taxon>metagenomes</taxon>
        <taxon>ecological metagenomes</taxon>
    </lineage>
</organism>
<dbReference type="EMBL" id="LAZR01012843">
    <property type="protein sequence ID" value="KKM24819.1"/>
    <property type="molecule type" value="Genomic_DNA"/>
</dbReference>
<name>A0A0F9IXM1_9ZZZZ</name>
<evidence type="ECO:0000313" key="1">
    <source>
        <dbReference type="EMBL" id="KKM24819.1"/>
    </source>
</evidence>
<comment type="caution">
    <text evidence="1">The sequence shown here is derived from an EMBL/GenBank/DDBJ whole genome shotgun (WGS) entry which is preliminary data.</text>
</comment>
<sequence length="39" mass="4460">MVKKINVYGTPVLHKKCIPCEPHIPKSFLSEVSEKTSQY</sequence>
<dbReference type="AlphaFoldDB" id="A0A0F9IXM1"/>
<feature type="non-terminal residue" evidence="1">
    <location>
        <position position="39"/>
    </location>
</feature>
<gene>
    <name evidence="1" type="ORF">LCGC14_1601240</name>
</gene>
<protein>
    <submittedName>
        <fullName evidence="1">Uncharacterized protein</fullName>
    </submittedName>
</protein>